<reference evidence="1 2" key="1">
    <citation type="submission" date="2017-08" db="EMBL/GenBank/DDBJ databases">
        <title>Infants hospitalized years apart are colonized by the same room-sourced microbial strains.</title>
        <authorList>
            <person name="Brooks B."/>
            <person name="Olm M.R."/>
            <person name="Firek B.A."/>
            <person name="Baker R."/>
            <person name="Thomas B.C."/>
            <person name="Morowitz M.J."/>
            <person name="Banfield J.F."/>
        </authorList>
    </citation>
    <scope>NUCLEOTIDE SEQUENCE [LARGE SCALE GENOMIC DNA]</scope>
    <source>
        <strain evidence="1">S2_003_000_R2_14</strain>
    </source>
</reference>
<evidence type="ECO:0000313" key="2">
    <source>
        <dbReference type="Proteomes" id="UP000249061"/>
    </source>
</evidence>
<proteinExistence type="predicted"/>
<dbReference type="EMBL" id="QFQP01000006">
    <property type="protein sequence ID" value="PZR15016.1"/>
    <property type="molecule type" value="Genomic_DNA"/>
</dbReference>
<accession>A0A2W5TR47</accession>
<protein>
    <submittedName>
        <fullName evidence="1">Uncharacterized protein</fullName>
    </submittedName>
</protein>
<dbReference type="Proteomes" id="UP000249061">
    <property type="component" value="Unassembled WGS sequence"/>
</dbReference>
<organism evidence="1 2">
    <name type="scientific">Archangium gephyra</name>
    <dbReference type="NCBI Taxonomy" id="48"/>
    <lineage>
        <taxon>Bacteria</taxon>
        <taxon>Pseudomonadati</taxon>
        <taxon>Myxococcota</taxon>
        <taxon>Myxococcia</taxon>
        <taxon>Myxococcales</taxon>
        <taxon>Cystobacterineae</taxon>
        <taxon>Archangiaceae</taxon>
        <taxon>Archangium</taxon>
    </lineage>
</organism>
<name>A0A2W5TR47_9BACT</name>
<comment type="caution">
    <text evidence="1">The sequence shown here is derived from an EMBL/GenBank/DDBJ whole genome shotgun (WGS) entry which is preliminary data.</text>
</comment>
<sequence length="93" mass="10030">MNGDPASRHASSPGSEPAPAGAIGGFIALKTLDLDFASNSNVHTFGGGCFAQDWLVATPTYLTFQRYFEFTEDTTAPWASFNIDLWCYAGFVL</sequence>
<gene>
    <name evidence="1" type="ORF">DI536_09575</name>
</gene>
<evidence type="ECO:0000313" key="1">
    <source>
        <dbReference type="EMBL" id="PZR15016.1"/>
    </source>
</evidence>
<dbReference type="AlphaFoldDB" id="A0A2W5TR47"/>